<feature type="transmembrane region" description="Helical" evidence="1">
    <location>
        <begin position="119"/>
        <end position="138"/>
    </location>
</feature>
<keyword evidence="3" id="KW-1185">Reference proteome</keyword>
<reference evidence="2 3" key="1">
    <citation type="submission" date="2020-08" db="EMBL/GenBank/DDBJ databases">
        <title>Sequencing the genomes of 1000 actinobacteria strains.</title>
        <authorList>
            <person name="Klenk H.-P."/>
        </authorList>
    </citation>
    <scope>NUCLEOTIDE SEQUENCE [LARGE SCALE GENOMIC DNA]</scope>
    <source>
        <strain evidence="2 3">DSM 45913</strain>
    </source>
</reference>
<keyword evidence="1" id="KW-0472">Membrane</keyword>
<feature type="transmembrane region" description="Helical" evidence="1">
    <location>
        <begin position="144"/>
        <end position="164"/>
    </location>
</feature>
<protein>
    <recommendedName>
        <fullName evidence="4">Glycosyltransferase RgtA/B/C/D-like domain-containing protein</fullName>
    </recommendedName>
</protein>
<dbReference type="AlphaFoldDB" id="A0A7X0C1M0"/>
<feature type="transmembrane region" description="Helical" evidence="1">
    <location>
        <begin position="92"/>
        <end position="112"/>
    </location>
</feature>
<dbReference type="RefSeq" id="WP_185084887.1">
    <property type="nucleotide sequence ID" value="NZ_JACHJB010000002.1"/>
</dbReference>
<feature type="transmembrane region" description="Helical" evidence="1">
    <location>
        <begin position="309"/>
        <end position="326"/>
    </location>
</feature>
<evidence type="ECO:0000256" key="1">
    <source>
        <dbReference type="SAM" id="Phobius"/>
    </source>
</evidence>
<keyword evidence="1" id="KW-1133">Transmembrane helix</keyword>
<evidence type="ECO:0000313" key="3">
    <source>
        <dbReference type="Proteomes" id="UP000583800"/>
    </source>
</evidence>
<feature type="transmembrane region" description="Helical" evidence="1">
    <location>
        <begin position="235"/>
        <end position="254"/>
    </location>
</feature>
<feature type="transmembrane region" description="Helical" evidence="1">
    <location>
        <begin position="389"/>
        <end position="409"/>
    </location>
</feature>
<proteinExistence type="predicted"/>
<accession>A0A7X0C1M0</accession>
<dbReference type="Proteomes" id="UP000583800">
    <property type="component" value="Unassembled WGS sequence"/>
</dbReference>
<evidence type="ECO:0008006" key="4">
    <source>
        <dbReference type="Google" id="ProtNLM"/>
    </source>
</evidence>
<dbReference type="EMBL" id="JACHJB010000002">
    <property type="protein sequence ID" value="MBB6346825.1"/>
    <property type="molecule type" value="Genomic_DNA"/>
</dbReference>
<feature type="transmembrane region" description="Helical" evidence="1">
    <location>
        <begin position="335"/>
        <end position="354"/>
    </location>
</feature>
<feature type="transmembrane region" description="Helical" evidence="1">
    <location>
        <begin position="23"/>
        <end position="41"/>
    </location>
</feature>
<sequence length="512" mass="54254">MTVTRPHVPEAVRSRWPSPSQPVALLALVGLLYAVAQLVLISPRMGIGWDEAVYAGQYAAHAPPAPFSAPRARGVPLLVAPVVAMTDSVLVLRLYLTVVSSLALFGAFLVWARVRADRSVPLAALLFAGCWLSLFYGNEAMPNLYVALGGVAATGFLVLVVRAVRRSATETGRGWDPGARQAWGAPGGAARRLWGPAAGLGAALAVVSLMRPSDALVLAVPLAVAALVLLRRRALVPLAAVAAGLAVGWGQWLVEAELAYGGVAARMRGAGQTNLTGWTVSLLEHARALDGPSLCRFGVRCGDVSPVALVWWLAIPLMTLLGLWTARRAGGLGPLLLATAAGTVSALPYFFYVGYAAPRFLMPAYALLSLPVARAVTGLRPAGRWRAPAGALLAVGVLAHLALQGTYAYRMAAGTYRDRERMELAAHALREAGVRPPCLVHGQSGVQIGYLIGCESQGVTRRFSRRQPDRVRAAIDRGAQVVIVHTRAPLPPYARAWRPLDLPGPWKARFAP</sequence>
<comment type="caution">
    <text evidence="2">The sequence shown here is derived from an EMBL/GenBank/DDBJ whole genome shotgun (WGS) entry which is preliminary data.</text>
</comment>
<keyword evidence="1" id="KW-0812">Transmembrane</keyword>
<gene>
    <name evidence="2" type="ORF">FHU36_003370</name>
</gene>
<organism evidence="2 3">
    <name type="scientific">Nonomuraea muscovyensis</name>
    <dbReference type="NCBI Taxonomy" id="1124761"/>
    <lineage>
        <taxon>Bacteria</taxon>
        <taxon>Bacillati</taxon>
        <taxon>Actinomycetota</taxon>
        <taxon>Actinomycetes</taxon>
        <taxon>Streptosporangiales</taxon>
        <taxon>Streptosporangiaceae</taxon>
        <taxon>Nonomuraea</taxon>
    </lineage>
</organism>
<evidence type="ECO:0000313" key="2">
    <source>
        <dbReference type="EMBL" id="MBB6346825.1"/>
    </source>
</evidence>
<name>A0A7X0C1M0_9ACTN</name>